<dbReference type="KEGG" id="tpla:ElP_75010"/>
<accession>A0A518HFB2</accession>
<evidence type="ECO:0000313" key="2">
    <source>
        <dbReference type="Proteomes" id="UP000317835"/>
    </source>
</evidence>
<dbReference type="AlphaFoldDB" id="A0A518HFB2"/>
<dbReference type="Proteomes" id="UP000317835">
    <property type="component" value="Plasmid pElP_3"/>
</dbReference>
<name>A0A518HFB2_9BACT</name>
<keyword evidence="1" id="KW-0614">Plasmid</keyword>
<protein>
    <submittedName>
        <fullName evidence="1">Uncharacterized protein</fullName>
    </submittedName>
</protein>
<reference evidence="1 2" key="1">
    <citation type="submission" date="2019-02" db="EMBL/GenBank/DDBJ databases">
        <title>Deep-cultivation of Planctomycetes and their phenomic and genomic characterization uncovers novel biology.</title>
        <authorList>
            <person name="Wiegand S."/>
            <person name="Jogler M."/>
            <person name="Boedeker C."/>
            <person name="Pinto D."/>
            <person name="Vollmers J."/>
            <person name="Rivas-Marin E."/>
            <person name="Kohn T."/>
            <person name="Peeters S.H."/>
            <person name="Heuer A."/>
            <person name="Rast P."/>
            <person name="Oberbeckmann S."/>
            <person name="Bunk B."/>
            <person name="Jeske O."/>
            <person name="Meyerdierks A."/>
            <person name="Storesund J.E."/>
            <person name="Kallscheuer N."/>
            <person name="Luecker S."/>
            <person name="Lage O.M."/>
            <person name="Pohl T."/>
            <person name="Merkel B.J."/>
            <person name="Hornburger P."/>
            <person name="Mueller R.-W."/>
            <person name="Bruemmer F."/>
            <person name="Labrenz M."/>
            <person name="Spormann A.M."/>
            <person name="Op den Camp H."/>
            <person name="Overmann J."/>
            <person name="Amann R."/>
            <person name="Jetten M.S.M."/>
            <person name="Mascher T."/>
            <person name="Medema M.H."/>
            <person name="Devos D.P."/>
            <person name="Kaster A.-K."/>
            <person name="Ovreas L."/>
            <person name="Rohde M."/>
            <person name="Galperin M.Y."/>
            <person name="Jogler C."/>
        </authorList>
    </citation>
    <scope>NUCLEOTIDE SEQUENCE [LARGE SCALE GENOMIC DNA]</scope>
    <source>
        <strain evidence="1 2">ElP</strain>
        <plasmid evidence="2">pelp_3</plasmid>
    </source>
</reference>
<geneLocation type="plasmid" evidence="2">
    <name>pelp_3</name>
</geneLocation>
<organism evidence="1 2">
    <name type="scientific">Tautonia plasticadhaerens</name>
    <dbReference type="NCBI Taxonomy" id="2527974"/>
    <lineage>
        <taxon>Bacteria</taxon>
        <taxon>Pseudomonadati</taxon>
        <taxon>Planctomycetota</taxon>
        <taxon>Planctomycetia</taxon>
        <taxon>Isosphaerales</taxon>
        <taxon>Isosphaeraceae</taxon>
        <taxon>Tautonia</taxon>
    </lineage>
</organism>
<keyword evidence="2" id="KW-1185">Reference proteome</keyword>
<proteinExistence type="predicted"/>
<evidence type="ECO:0000313" key="1">
    <source>
        <dbReference type="EMBL" id="QDV39532.1"/>
    </source>
</evidence>
<dbReference type="EMBL" id="CP036429">
    <property type="protein sequence ID" value="QDV39532.1"/>
    <property type="molecule type" value="Genomic_DNA"/>
</dbReference>
<gene>
    <name evidence="1" type="ORF">ElP_75010</name>
</gene>
<sequence length="95" mass="10870">MAVGRRNVFPFADVKLPTGRHRPVDENSRLHTPIVEWARPKIEASSRSLCGLRLISASTSPFRVDRSICRRRQLARRRWCRRSSSVSSPVTTRLG</sequence>